<organism evidence="3 4">
    <name type="scientific">Pyrus ussuriensis x Pyrus communis</name>
    <dbReference type="NCBI Taxonomy" id="2448454"/>
    <lineage>
        <taxon>Eukaryota</taxon>
        <taxon>Viridiplantae</taxon>
        <taxon>Streptophyta</taxon>
        <taxon>Embryophyta</taxon>
        <taxon>Tracheophyta</taxon>
        <taxon>Spermatophyta</taxon>
        <taxon>Magnoliopsida</taxon>
        <taxon>eudicotyledons</taxon>
        <taxon>Gunneridae</taxon>
        <taxon>Pentapetalae</taxon>
        <taxon>rosids</taxon>
        <taxon>fabids</taxon>
        <taxon>Rosales</taxon>
        <taxon>Rosaceae</taxon>
        <taxon>Amygdaloideae</taxon>
        <taxon>Maleae</taxon>
        <taxon>Pyrus</taxon>
    </lineage>
</organism>
<feature type="region of interest" description="Disordered" evidence="2">
    <location>
        <begin position="195"/>
        <end position="242"/>
    </location>
</feature>
<feature type="coiled-coil region" evidence="1">
    <location>
        <begin position="445"/>
        <end position="481"/>
    </location>
</feature>
<proteinExistence type="predicted"/>
<evidence type="ECO:0000256" key="2">
    <source>
        <dbReference type="SAM" id="MobiDB-lite"/>
    </source>
</evidence>
<reference evidence="4" key="2">
    <citation type="submission" date="2019-10" db="EMBL/GenBank/DDBJ databases">
        <title>A de novo genome assembly of a pear dwarfing rootstock.</title>
        <authorList>
            <person name="Wang F."/>
            <person name="Wang J."/>
            <person name="Li S."/>
            <person name="Zhang Y."/>
            <person name="Fang M."/>
            <person name="Ma L."/>
            <person name="Zhao Y."/>
            <person name="Jiang S."/>
        </authorList>
    </citation>
    <scope>NUCLEOTIDE SEQUENCE [LARGE SCALE GENOMIC DNA]</scope>
</reference>
<dbReference type="Proteomes" id="UP000327157">
    <property type="component" value="Chromosome 3"/>
</dbReference>
<feature type="region of interest" description="Disordered" evidence="2">
    <location>
        <begin position="259"/>
        <end position="280"/>
    </location>
</feature>
<evidence type="ECO:0008006" key="5">
    <source>
        <dbReference type="Google" id="ProtNLM"/>
    </source>
</evidence>
<keyword evidence="1" id="KW-0175">Coiled coil</keyword>
<gene>
    <name evidence="3" type="ORF">D8674_022250</name>
</gene>
<reference evidence="3 4" key="3">
    <citation type="submission" date="2019-11" db="EMBL/GenBank/DDBJ databases">
        <title>A de novo genome assembly of a pear dwarfing rootstock.</title>
        <authorList>
            <person name="Wang F."/>
            <person name="Wang J."/>
            <person name="Li S."/>
            <person name="Zhang Y."/>
            <person name="Fang M."/>
            <person name="Ma L."/>
            <person name="Zhao Y."/>
            <person name="Jiang S."/>
        </authorList>
    </citation>
    <scope>NUCLEOTIDE SEQUENCE [LARGE SCALE GENOMIC DNA]</scope>
    <source>
        <strain evidence="3">S2</strain>
        <tissue evidence="3">Leaf</tissue>
    </source>
</reference>
<feature type="compositionally biased region" description="Polar residues" evidence="2">
    <location>
        <begin position="227"/>
        <end position="239"/>
    </location>
</feature>
<reference evidence="3 4" key="1">
    <citation type="submission" date="2019-09" db="EMBL/GenBank/DDBJ databases">
        <authorList>
            <person name="Ou C."/>
        </authorList>
    </citation>
    <scope>NUCLEOTIDE SEQUENCE [LARGE SCALE GENOMIC DNA]</scope>
    <source>
        <strain evidence="3">S2</strain>
        <tissue evidence="3">Leaf</tissue>
    </source>
</reference>
<accession>A0A5N5GPU8</accession>
<evidence type="ECO:0000313" key="3">
    <source>
        <dbReference type="EMBL" id="KAB2615662.1"/>
    </source>
</evidence>
<dbReference type="AlphaFoldDB" id="A0A5N5GPU8"/>
<dbReference type="OrthoDB" id="1632775at2759"/>
<dbReference type="EMBL" id="SMOL01000402">
    <property type="protein sequence ID" value="KAB2615662.1"/>
    <property type="molecule type" value="Genomic_DNA"/>
</dbReference>
<evidence type="ECO:0000313" key="4">
    <source>
        <dbReference type="Proteomes" id="UP000327157"/>
    </source>
</evidence>
<sequence>MKDEAWSQWVDELEPIWKQKWMVNGIYKLIMMSKVTIIAKPKLLTIALIFWNNGTNTFDCRMGPKTLTVLDMAQVFGLRPSGKRYPWFSYQIFQDFLGENASSMCKEKFIICRLLTFFSSFADQGNIEEVNVGPEEEAADALVLQKATVEAARQEVGSSQATGDAGYISELFSKSEVKVGPEVEIRAFRQAKVTVVESSESEPEERPQAQPALPGPRVTPTKKMIRAQTSQASKPSSTHPQEDIEVLAKILEELKARGGTSIPQVEQSSSPSSSSLPPPMVITPTSHFNPTTRKMLHYMEDDSTSTTHQPPPAFGEPRYLSVTRIPIPRPRKTYAATFAYESLPSIFTEDVSAAITSGGAGVMPQPFAFIIAMTSFPELVREFGKIKTKLRSPRHPFEPQHLQDLHRQMSNVQYESFISFFENLKALRDQHLWLVEEDSAMKDCIMVVAAEIQQLEQQLSILKKIEEVKKVNLEVEDSEAQLANNNITLEEPVRIFTIM</sequence>
<protein>
    <recommendedName>
        <fullName evidence="5">Aminotransferase-like plant mobile domain-containing protein</fullName>
    </recommendedName>
</protein>
<name>A0A5N5GPU8_9ROSA</name>
<comment type="caution">
    <text evidence="3">The sequence shown here is derived from an EMBL/GenBank/DDBJ whole genome shotgun (WGS) entry which is preliminary data.</text>
</comment>
<evidence type="ECO:0000256" key="1">
    <source>
        <dbReference type="SAM" id="Coils"/>
    </source>
</evidence>
<keyword evidence="4" id="KW-1185">Reference proteome</keyword>